<name>A0A843UQR3_COLES</name>
<feature type="compositionally biased region" description="Acidic residues" evidence="1">
    <location>
        <begin position="250"/>
        <end position="266"/>
    </location>
</feature>
<accession>A0A843UQR3</accession>
<gene>
    <name evidence="2" type="ORF">Taro_015721</name>
</gene>
<comment type="caution">
    <text evidence="2">The sequence shown here is derived from an EMBL/GenBank/DDBJ whole genome shotgun (WGS) entry which is preliminary data.</text>
</comment>
<organism evidence="2 3">
    <name type="scientific">Colocasia esculenta</name>
    <name type="common">Wild taro</name>
    <name type="synonym">Arum esculentum</name>
    <dbReference type="NCBI Taxonomy" id="4460"/>
    <lineage>
        <taxon>Eukaryota</taxon>
        <taxon>Viridiplantae</taxon>
        <taxon>Streptophyta</taxon>
        <taxon>Embryophyta</taxon>
        <taxon>Tracheophyta</taxon>
        <taxon>Spermatophyta</taxon>
        <taxon>Magnoliopsida</taxon>
        <taxon>Liliopsida</taxon>
        <taxon>Araceae</taxon>
        <taxon>Aroideae</taxon>
        <taxon>Colocasieae</taxon>
        <taxon>Colocasia</taxon>
    </lineage>
</organism>
<feature type="compositionally biased region" description="Polar residues" evidence="1">
    <location>
        <begin position="272"/>
        <end position="283"/>
    </location>
</feature>
<feature type="region of interest" description="Disordered" evidence="1">
    <location>
        <begin position="168"/>
        <end position="337"/>
    </location>
</feature>
<feature type="compositionally biased region" description="Acidic residues" evidence="1">
    <location>
        <begin position="75"/>
        <end position="84"/>
    </location>
</feature>
<dbReference type="AlphaFoldDB" id="A0A843UQR3"/>
<feature type="compositionally biased region" description="Basic and acidic residues" evidence="1">
    <location>
        <begin position="63"/>
        <end position="74"/>
    </location>
</feature>
<sequence length="337" mass="34868">MKTTMMSQKFMQSMCLMSPSREGVLRLAVVVEAVGPELGARRSPMKSFREGVGSFAEPSAIAGRDRIDGERGEYELDEEADDPEDPPRPNTFLARAIEAAEEEEGGDGDVGGGRQPHSSQFRVVEEDEVDLLGDLSIRAEGGANVDDDVQFERLIVGPTACSQSMREVPAIASSQPKRKGSHTQYAAKGKAVATSQPTKGKGKDIGQADGPAKGIVIREPTAPAQKKKSWFSWGSNKGKKMAAPVLDPLDIADLETLDPNVEETPSEDSPRLPSSCSHDSMTTGSPGGSVGGGDGDGGGDGGNDGDGGGGGGESGQGGGGGGGIHFTAEQHYGGHCT</sequence>
<evidence type="ECO:0000313" key="3">
    <source>
        <dbReference type="Proteomes" id="UP000652761"/>
    </source>
</evidence>
<protein>
    <submittedName>
        <fullName evidence="2">Uncharacterized protein</fullName>
    </submittedName>
</protein>
<dbReference type="EMBL" id="NMUH01000684">
    <property type="protein sequence ID" value="MQL83233.1"/>
    <property type="molecule type" value="Genomic_DNA"/>
</dbReference>
<evidence type="ECO:0000256" key="1">
    <source>
        <dbReference type="SAM" id="MobiDB-lite"/>
    </source>
</evidence>
<reference evidence="2" key="1">
    <citation type="submission" date="2017-07" db="EMBL/GenBank/DDBJ databases">
        <title>Taro Niue Genome Assembly and Annotation.</title>
        <authorList>
            <person name="Atibalentja N."/>
            <person name="Keating K."/>
            <person name="Fields C.J."/>
        </authorList>
    </citation>
    <scope>NUCLEOTIDE SEQUENCE</scope>
    <source>
        <strain evidence="2">Niue_2</strain>
        <tissue evidence="2">Leaf</tissue>
    </source>
</reference>
<evidence type="ECO:0000313" key="2">
    <source>
        <dbReference type="EMBL" id="MQL83233.1"/>
    </source>
</evidence>
<keyword evidence="3" id="KW-1185">Reference proteome</keyword>
<feature type="region of interest" description="Disordered" evidence="1">
    <location>
        <begin position="59"/>
        <end position="90"/>
    </location>
</feature>
<proteinExistence type="predicted"/>
<dbReference type="Proteomes" id="UP000652761">
    <property type="component" value="Unassembled WGS sequence"/>
</dbReference>
<feature type="compositionally biased region" description="Gly residues" evidence="1">
    <location>
        <begin position="285"/>
        <end position="324"/>
    </location>
</feature>